<dbReference type="RefSeq" id="WP_167476904.1">
    <property type="nucleotide sequence ID" value="NZ_CP046172.1"/>
</dbReference>
<sequence>MTTDKARKRQVRARMARTGESYTEAARAVGWESGKIRRPEDLDQLPGAALPVPVAVMVARNFAASAQHLAVAHRLATDHAARGDDGAEVDSLDEASSQVRKWIYHLERYAERSAVSSGVITELPEMLGGRAISQTLYPSQHLWCASGPRRSLPQPGEDPARDLAENERVRHLLGGRVPTTRLADSGEGQHLVNARDVVPGTPAAPIWRAREELNRYAANWTHRAGDAPGDLAAALEGCAQVLDEVVEVAAGLLAEIQRRTEDGTMTGVNVERITKARTEISVERLRRPRTALRSARRAIDGALAALPVPRGVRVSDSTARKLSGSTAAEIRDELGGEVALNIRTGKVADPEAGRAAALARVLAWMHHTGADTYDPDRHAAADPARAEG</sequence>
<dbReference type="EMBL" id="CP046172">
    <property type="protein sequence ID" value="QIS14501.1"/>
    <property type="molecule type" value="Genomic_DNA"/>
</dbReference>
<keyword evidence="2" id="KW-1185">Reference proteome</keyword>
<organism evidence="1 2">
    <name type="scientific">Nocardia arthritidis</name>
    <dbReference type="NCBI Taxonomy" id="228602"/>
    <lineage>
        <taxon>Bacteria</taxon>
        <taxon>Bacillati</taxon>
        <taxon>Actinomycetota</taxon>
        <taxon>Actinomycetes</taxon>
        <taxon>Mycobacteriales</taxon>
        <taxon>Nocardiaceae</taxon>
        <taxon>Nocardia</taxon>
    </lineage>
</organism>
<dbReference type="KEGG" id="nah:F5544_33325"/>
<dbReference type="Proteomes" id="UP000503540">
    <property type="component" value="Chromosome"/>
</dbReference>
<evidence type="ECO:0000313" key="1">
    <source>
        <dbReference type="EMBL" id="QIS14501.1"/>
    </source>
</evidence>
<protein>
    <submittedName>
        <fullName evidence="1">Uncharacterized protein</fullName>
    </submittedName>
</protein>
<gene>
    <name evidence="1" type="ORF">F5544_33325</name>
</gene>
<accession>A0A6G9YMU1</accession>
<dbReference type="AlphaFoldDB" id="A0A6G9YMU1"/>
<proteinExistence type="predicted"/>
<reference evidence="1 2" key="1">
    <citation type="journal article" date="2019" name="ACS Chem. Biol.">
        <title>Identification and Mobilization of a Cryptic Antibiotic Biosynthesis Gene Locus from a Human-Pathogenic Nocardia Isolate.</title>
        <authorList>
            <person name="Herisse M."/>
            <person name="Ishida K."/>
            <person name="Porter J.L."/>
            <person name="Howden B."/>
            <person name="Hertweck C."/>
            <person name="Stinear T.P."/>
            <person name="Pidot S.J."/>
        </authorList>
    </citation>
    <scope>NUCLEOTIDE SEQUENCE [LARGE SCALE GENOMIC DNA]</scope>
    <source>
        <strain evidence="1 2">AUSMDU00012717</strain>
    </source>
</reference>
<name>A0A6G9YMU1_9NOCA</name>
<evidence type="ECO:0000313" key="2">
    <source>
        <dbReference type="Proteomes" id="UP000503540"/>
    </source>
</evidence>